<sequence>MAVDVATLLRELDVAVTGGSTVGSWLLHAPDGTRIEVTPAPAVERMDAQHVRGALAHGRRPLLVGASATPTTVARAQAGEVDILTERPIRLIYQGRTYEADEPASSETSRQGTPRGRPAWIRWALERYLLLAKGPVRQPAIAAQLGTSQQAISAAVRKLKDLVTDHGGGVITRDRRALLAHWTAEYAGPGGHQFGWYGLADTREQARAAATVAASLDAQPLVSGDVAADVIAPWKLPARGRIYVRKPVDLAGDGFVPAPLEDATLITCVPRDPTLWRLIDAEVERGAPGSLPLADPPIVLWDLLNSSDVDSDAAAEKVAALIVGAGE</sequence>
<reference evidence="1" key="1">
    <citation type="submission" date="2022-10" db="EMBL/GenBank/DDBJ databases">
        <title>Whole-Genome Sequencing of Brachybacterium huguangmaarense BRM-3, Isolated from Betula schmidtii.</title>
        <authorList>
            <person name="Haam D."/>
        </authorList>
    </citation>
    <scope>NUCLEOTIDE SEQUENCE</scope>
    <source>
        <strain evidence="1">BRM-3</strain>
    </source>
</reference>
<evidence type="ECO:0000313" key="1">
    <source>
        <dbReference type="EMBL" id="UYG17883.1"/>
    </source>
</evidence>
<accession>A0ABY6G3T7</accession>
<dbReference type="RefSeq" id="WP_263595090.1">
    <property type="nucleotide sequence ID" value="NZ_CP107020.1"/>
</dbReference>
<keyword evidence="2" id="KW-1185">Reference proteome</keyword>
<name>A0ABY6G3T7_9MICO</name>
<dbReference type="Proteomes" id="UP001164305">
    <property type="component" value="Chromosome"/>
</dbReference>
<evidence type="ECO:0000313" key="2">
    <source>
        <dbReference type="Proteomes" id="UP001164305"/>
    </source>
</evidence>
<proteinExistence type="predicted"/>
<dbReference type="EMBL" id="CP107020">
    <property type="protein sequence ID" value="UYG17883.1"/>
    <property type="molecule type" value="Genomic_DNA"/>
</dbReference>
<organism evidence="1 2">
    <name type="scientific">Brachybacterium huguangmaarense</name>
    <dbReference type="NCBI Taxonomy" id="1652028"/>
    <lineage>
        <taxon>Bacteria</taxon>
        <taxon>Bacillati</taxon>
        <taxon>Actinomycetota</taxon>
        <taxon>Actinomycetes</taxon>
        <taxon>Micrococcales</taxon>
        <taxon>Dermabacteraceae</taxon>
        <taxon>Brachybacterium</taxon>
    </lineage>
</organism>
<protein>
    <submittedName>
        <fullName evidence="1">Uncharacterized protein</fullName>
    </submittedName>
</protein>
<gene>
    <name evidence="1" type="ORF">BRM3_05540</name>
</gene>